<gene>
    <name evidence="1" type="ORF">CLAFUR5_10934</name>
</gene>
<dbReference type="AlphaFoldDB" id="A0A9Q8PE30"/>
<evidence type="ECO:0000313" key="2">
    <source>
        <dbReference type="Proteomes" id="UP000756132"/>
    </source>
</evidence>
<protein>
    <submittedName>
        <fullName evidence="1">Uncharacterized protein</fullName>
    </submittedName>
</protein>
<reference evidence="1" key="1">
    <citation type="submission" date="2021-12" db="EMBL/GenBank/DDBJ databases">
        <authorList>
            <person name="Zaccaron A."/>
            <person name="Stergiopoulos I."/>
        </authorList>
    </citation>
    <scope>NUCLEOTIDE SEQUENCE</scope>
    <source>
        <strain evidence="1">Race5_Kim</strain>
    </source>
</reference>
<evidence type="ECO:0000313" key="1">
    <source>
        <dbReference type="EMBL" id="UJO20811.1"/>
    </source>
</evidence>
<dbReference type="EMBL" id="CP090170">
    <property type="protein sequence ID" value="UJO20811.1"/>
    <property type="molecule type" value="Genomic_DNA"/>
</dbReference>
<dbReference type="GeneID" id="71990812"/>
<keyword evidence="2" id="KW-1185">Reference proteome</keyword>
<dbReference type="RefSeq" id="XP_047765177.1">
    <property type="nucleotide sequence ID" value="XM_047910082.1"/>
</dbReference>
<name>A0A9Q8PE30_PASFU</name>
<accession>A0A9Q8PE30</accession>
<organism evidence="1 2">
    <name type="scientific">Passalora fulva</name>
    <name type="common">Tomato leaf mold</name>
    <name type="synonym">Cladosporium fulvum</name>
    <dbReference type="NCBI Taxonomy" id="5499"/>
    <lineage>
        <taxon>Eukaryota</taxon>
        <taxon>Fungi</taxon>
        <taxon>Dikarya</taxon>
        <taxon>Ascomycota</taxon>
        <taxon>Pezizomycotina</taxon>
        <taxon>Dothideomycetes</taxon>
        <taxon>Dothideomycetidae</taxon>
        <taxon>Mycosphaerellales</taxon>
        <taxon>Mycosphaerellaceae</taxon>
        <taxon>Fulvia</taxon>
    </lineage>
</organism>
<dbReference type="KEGG" id="ffu:CLAFUR5_10934"/>
<reference evidence="1" key="2">
    <citation type="journal article" date="2022" name="Microb. Genom.">
        <title>A chromosome-scale genome assembly of the tomato pathogen Cladosporium fulvum reveals a compartmentalized genome architecture and the presence of a dispensable chromosome.</title>
        <authorList>
            <person name="Zaccaron A.Z."/>
            <person name="Chen L.H."/>
            <person name="Samaras A."/>
            <person name="Stergiopoulos I."/>
        </authorList>
    </citation>
    <scope>NUCLEOTIDE SEQUENCE</scope>
    <source>
        <strain evidence="1">Race5_Kim</strain>
    </source>
</reference>
<sequence length="100" mass="11510">MECESGRSGPMPQDSALMASFETADNNFDASSAPWESFHSSILKLSPAQLRDRGLDENGWLEMIARQSRFFDHAHEFPSKCWNIEWGTRDRCKCPRIKEE</sequence>
<proteinExistence type="predicted"/>
<dbReference type="Proteomes" id="UP000756132">
    <property type="component" value="Chromosome 8"/>
</dbReference>